<proteinExistence type="predicted"/>
<dbReference type="OrthoDB" id="3798369at2759"/>
<feature type="compositionally biased region" description="Low complexity" evidence="1">
    <location>
        <begin position="60"/>
        <end position="91"/>
    </location>
</feature>
<dbReference type="EMBL" id="MU006222">
    <property type="protein sequence ID" value="KAF2828412.1"/>
    <property type="molecule type" value="Genomic_DNA"/>
</dbReference>
<dbReference type="Proteomes" id="UP000799424">
    <property type="component" value="Unassembled WGS sequence"/>
</dbReference>
<evidence type="ECO:0000313" key="2">
    <source>
        <dbReference type="EMBL" id="KAF2828412.1"/>
    </source>
</evidence>
<gene>
    <name evidence="2" type="ORF">CC86DRAFT_368661</name>
</gene>
<keyword evidence="3" id="KW-1185">Reference proteome</keyword>
<organism evidence="2 3">
    <name type="scientific">Ophiobolus disseminans</name>
    <dbReference type="NCBI Taxonomy" id="1469910"/>
    <lineage>
        <taxon>Eukaryota</taxon>
        <taxon>Fungi</taxon>
        <taxon>Dikarya</taxon>
        <taxon>Ascomycota</taxon>
        <taxon>Pezizomycotina</taxon>
        <taxon>Dothideomycetes</taxon>
        <taxon>Pleosporomycetidae</taxon>
        <taxon>Pleosporales</taxon>
        <taxon>Pleosporineae</taxon>
        <taxon>Phaeosphaeriaceae</taxon>
        <taxon>Ophiobolus</taxon>
    </lineage>
</organism>
<accession>A0A6A7A533</accession>
<feature type="region of interest" description="Disordered" evidence="1">
    <location>
        <begin position="59"/>
        <end position="91"/>
    </location>
</feature>
<evidence type="ECO:0000313" key="3">
    <source>
        <dbReference type="Proteomes" id="UP000799424"/>
    </source>
</evidence>
<name>A0A6A7A533_9PLEO</name>
<protein>
    <submittedName>
        <fullName evidence="2">Uncharacterized protein</fullName>
    </submittedName>
</protein>
<evidence type="ECO:0000256" key="1">
    <source>
        <dbReference type="SAM" id="MobiDB-lite"/>
    </source>
</evidence>
<sequence length="142" mass="14954">MPRDIVPRQKNYSVINVDGGSTEAQATTVIKSTKTVEVVNPAPTVTQQVTTVIEAAPTLAPAKSSSKCTTSATSTPTSKSTSTTTSSTSTISKAVETPKPIFITVTVPKDDGPTEYYDNGMWHTNYRIKTFAAAIPTIVASA</sequence>
<reference evidence="2" key="1">
    <citation type="journal article" date="2020" name="Stud. Mycol.">
        <title>101 Dothideomycetes genomes: a test case for predicting lifestyles and emergence of pathogens.</title>
        <authorList>
            <person name="Haridas S."/>
            <person name="Albert R."/>
            <person name="Binder M."/>
            <person name="Bloem J."/>
            <person name="Labutti K."/>
            <person name="Salamov A."/>
            <person name="Andreopoulos B."/>
            <person name="Baker S."/>
            <person name="Barry K."/>
            <person name="Bills G."/>
            <person name="Bluhm B."/>
            <person name="Cannon C."/>
            <person name="Castanera R."/>
            <person name="Culley D."/>
            <person name="Daum C."/>
            <person name="Ezra D."/>
            <person name="Gonzalez J."/>
            <person name="Henrissat B."/>
            <person name="Kuo A."/>
            <person name="Liang C."/>
            <person name="Lipzen A."/>
            <person name="Lutzoni F."/>
            <person name="Magnuson J."/>
            <person name="Mondo S."/>
            <person name="Nolan M."/>
            <person name="Ohm R."/>
            <person name="Pangilinan J."/>
            <person name="Park H.-J."/>
            <person name="Ramirez L."/>
            <person name="Alfaro M."/>
            <person name="Sun H."/>
            <person name="Tritt A."/>
            <person name="Yoshinaga Y."/>
            <person name="Zwiers L.-H."/>
            <person name="Turgeon B."/>
            <person name="Goodwin S."/>
            <person name="Spatafora J."/>
            <person name="Crous P."/>
            <person name="Grigoriev I."/>
        </authorList>
    </citation>
    <scope>NUCLEOTIDE SEQUENCE</scope>
    <source>
        <strain evidence="2">CBS 113818</strain>
    </source>
</reference>
<dbReference type="AlphaFoldDB" id="A0A6A7A533"/>